<feature type="compositionally biased region" description="Pro residues" evidence="1">
    <location>
        <begin position="218"/>
        <end position="232"/>
    </location>
</feature>
<evidence type="ECO:0000256" key="1">
    <source>
        <dbReference type="SAM" id="MobiDB-lite"/>
    </source>
</evidence>
<feature type="compositionally biased region" description="Low complexity" evidence="1">
    <location>
        <begin position="144"/>
        <end position="160"/>
    </location>
</feature>
<accession>A0AAW8CYE2</accession>
<evidence type="ECO:0000313" key="3">
    <source>
        <dbReference type="Proteomes" id="UP001242045"/>
    </source>
</evidence>
<comment type="caution">
    <text evidence="2">The sequence shown here is derived from an EMBL/GenBank/DDBJ whole genome shotgun (WGS) entry which is preliminary data.</text>
</comment>
<feature type="compositionally biased region" description="Basic and acidic residues" evidence="1">
    <location>
        <begin position="161"/>
        <end position="176"/>
    </location>
</feature>
<sequence length="464" mass="46753">MSNDTDLHDNGDGDLRDPALRRALDHAPDRDATPDPRTRDAIRKMAHNLAAAPTSASASAANNASAAPWWRRLFGGDDTRARMPWNAAFATVLVAGFVTVLWHREPIPDARLDGEVKVASAPAPAPAAAPTPPAAEVAPSPAIVAQQAPSAAEAPAAPARDAVREAPDRATADAARKPAPATARKQTEAAPASAPEVKSAPPEPAPAPAEVQSAAVPLPAPPAPAAPVSPPAPAIAPAPPALAAAAPGAAESAARARQKSESAQDEKEQERRSAYAAAPPASSVAPAPIAVPERAPPAVMAAAPPAPVAPAPLRRELPANASGSIARGGSPNAEVSGALRDTAPPRAATAKAARSPTGASSFSALDRWTSFDLMRAGLGVQHARGDIEGLAALVNTVARSATTADMQLAAPVEARLSLYQGGTVIAVLEIAGDQVRWTPQPGGTATVGTPPAPTLAALRALLTR</sequence>
<evidence type="ECO:0000313" key="2">
    <source>
        <dbReference type="EMBL" id="MDP9892661.1"/>
    </source>
</evidence>
<feature type="region of interest" description="Disordered" evidence="1">
    <location>
        <begin position="1"/>
        <end position="38"/>
    </location>
</feature>
<reference evidence="2" key="1">
    <citation type="submission" date="2023-07" db="EMBL/GenBank/DDBJ databases">
        <title>Sorghum-associated microbial communities from plants grown in Nebraska, USA.</title>
        <authorList>
            <person name="Schachtman D."/>
        </authorList>
    </citation>
    <scope>NUCLEOTIDE SEQUENCE</scope>
    <source>
        <strain evidence="2">DS3754</strain>
    </source>
</reference>
<feature type="region of interest" description="Disordered" evidence="1">
    <location>
        <begin position="246"/>
        <end position="288"/>
    </location>
</feature>
<dbReference type="Proteomes" id="UP001242045">
    <property type="component" value="Unassembled WGS sequence"/>
</dbReference>
<feature type="compositionally biased region" description="Low complexity" evidence="1">
    <location>
        <begin position="208"/>
        <end position="217"/>
    </location>
</feature>
<feature type="compositionally biased region" description="Low complexity" evidence="1">
    <location>
        <begin position="246"/>
        <end position="255"/>
    </location>
</feature>
<protein>
    <recommendedName>
        <fullName evidence="4">Meckel syndrome type 1 protein</fullName>
    </recommendedName>
</protein>
<feature type="compositionally biased region" description="Low complexity" evidence="1">
    <location>
        <begin position="177"/>
        <end position="200"/>
    </location>
</feature>
<evidence type="ECO:0008006" key="4">
    <source>
        <dbReference type="Google" id="ProtNLM"/>
    </source>
</evidence>
<feature type="compositionally biased region" description="Low complexity" evidence="1">
    <location>
        <begin position="274"/>
        <end position="288"/>
    </location>
</feature>
<organism evidence="2 3">
    <name type="scientific">Variovorax boronicumulans</name>
    <dbReference type="NCBI Taxonomy" id="436515"/>
    <lineage>
        <taxon>Bacteria</taxon>
        <taxon>Pseudomonadati</taxon>
        <taxon>Pseudomonadota</taxon>
        <taxon>Betaproteobacteria</taxon>
        <taxon>Burkholderiales</taxon>
        <taxon>Comamonadaceae</taxon>
        <taxon>Variovorax</taxon>
    </lineage>
</organism>
<proteinExistence type="predicted"/>
<feature type="compositionally biased region" description="Basic and acidic residues" evidence="1">
    <location>
        <begin position="258"/>
        <end position="273"/>
    </location>
</feature>
<name>A0AAW8CYE2_9BURK</name>
<dbReference type="EMBL" id="JAUSRD010000003">
    <property type="protein sequence ID" value="MDP9892661.1"/>
    <property type="molecule type" value="Genomic_DNA"/>
</dbReference>
<dbReference type="RefSeq" id="WP_307684491.1">
    <property type="nucleotide sequence ID" value="NZ_JAUSRD010000003.1"/>
</dbReference>
<dbReference type="AlphaFoldDB" id="A0AAW8CYE2"/>
<feature type="region of interest" description="Disordered" evidence="1">
    <location>
        <begin position="144"/>
        <end position="232"/>
    </location>
</feature>
<gene>
    <name evidence="2" type="ORF">J2W31_001766</name>
</gene>